<organism evidence="1 2">
    <name type="scientific">Lithocarpus litseifolius</name>
    <dbReference type="NCBI Taxonomy" id="425828"/>
    <lineage>
        <taxon>Eukaryota</taxon>
        <taxon>Viridiplantae</taxon>
        <taxon>Streptophyta</taxon>
        <taxon>Embryophyta</taxon>
        <taxon>Tracheophyta</taxon>
        <taxon>Spermatophyta</taxon>
        <taxon>Magnoliopsida</taxon>
        <taxon>eudicotyledons</taxon>
        <taxon>Gunneridae</taxon>
        <taxon>Pentapetalae</taxon>
        <taxon>rosids</taxon>
        <taxon>fabids</taxon>
        <taxon>Fagales</taxon>
        <taxon>Fagaceae</taxon>
        <taxon>Lithocarpus</taxon>
    </lineage>
</organism>
<dbReference type="Proteomes" id="UP001459277">
    <property type="component" value="Unassembled WGS sequence"/>
</dbReference>
<reference evidence="1 2" key="1">
    <citation type="submission" date="2024-01" db="EMBL/GenBank/DDBJ databases">
        <title>A telomere-to-telomere, gap-free genome of sweet tea (Lithocarpus litseifolius).</title>
        <authorList>
            <person name="Zhou J."/>
        </authorList>
    </citation>
    <scope>NUCLEOTIDE SEQUENCE [LARGE SCALE GENOMIC DNA]</scope>
    <source>
        <strain evidence="1">Zhou-2022a</strain>
        <tissue evidence="1">Leaf</tissue>
    </source>
</reference>
<name>A0AAW2DIB7_9ROSI</name>
<proteinExistence type="predicted"/>
<evidence type="ECO:0000313" key="1">
    <source>
        <dbReference type="EMBL" id="KAL0010395.1"/>
    </source>
</evidence>
<sequence>MGGHSLVEISLKWLEGLSSGNKICKEVETITMEGLKVVHAQQGFIRCHFLVPSRLAEEVEIEAKVRADKNINICGGGGNSYICLRDPGSRSIPLDSILEHLDGRSLGIELSTFVSTKVLSSE</sequence>
<dbReference type="AlphaFoldDB" id="A0AAW2DIB7"/>
<gene>
    <name evidence="1" type="ORF">SO802_005503</name>
</gene>
<accession>A0AAW2DIB7</accession>
<protein>
    <submittedName>
        <fullName evidence="1">Uncharacterized protein</fullName>
    </submittedName>
</protein>
<evidence type="ECO:0000313" key="2">
    <source>
        <dbReference type="Proteomes" id="UP001459277"/>
    </source>
</evidence>
<dbReference type="EMBL" id="JAZDWU010000002">
    <property type="protein sequence ID" value="KAL0010395.1"/>
    <property type="molecule type" value="Genomic_DNA"/>
</dbReference>
<keyword evidence="2" id="KW-1185">Reference proteome</keyword>
<comment type="caution">
    <text evidence="1">The sequence shown here is derived from an EMBL/GenBank/DDBJ whole genome shotgun (WGS) entry which is preliminary data.</text>
</comment>